<dbReference type="InterPro" id="IPR029018">
    <property type="entry name" value="Hex-like_dom2"/>
</dbReference>
<dbReference type="InterPro" id="IPR025705">
    <property type="entry name" value="Beta_hexosaminidase_sua/sub"/>
</dbReference>
<dbReference type="Proteomes" id="UP001608902">
    <property type="component" value="Unassembled WGS sequence"/>
</dbReference>
<feature type="chain" id="PRO_5044895185" description="Beta-hexosaminidase eukaryotic type N-terminal domain-containing protein" evidence="2">
    <location>
        <begin position="20"/>
        <end position="188"/>
    </location>
</feature>
<proteinExistence type="predicted"/>
<dbReference type="InterPro" id="IPR029019">
    <property type="entry name" value="HEX_eukaryotic_N"/>
</dbReference>
<evidence type="ECO:0000256" key="1">
    <source>
        <dbReference type="ARBA" id="ARBA00022801"/>
    </source>
</evidence>
<name>A0ABD6EUI3_9BILA</name>
<dbReference type="Pfam" id="PF14845">
    <property type="entry name" value="Glycohydro_20b2"/>
    <property type="match status" value="1"/>
</dbReference>
<sequence length="188" mass="21784">MWSFALIFIVISSETTVFGWPSVFNRSVGEIWPKPRSITQFPKVFRIDTKNFKIKGDTSCEIIKQAIKRYSIRFFPFENNTKWLETEQTTLDSLNIVVLDNCSSDLPIFGMDESYELDVTNTPATIRSREVWGALRGLESFSHMIYLNKNNGYEIKAARIMDSPRFPHRGVLLDTSRYTSSHTFVSYQ</sequence>
<keyword evidence="1" id="KW-0378">Hydrolase</keyword>
<feature type="domain" description="Beta-hexosaminidase eukaryotic type N-terminal" evidence="3">
    <location>
        <begin position="31"/>
        <end position="142"/>
    </location>
</feature>
<dbReference type="SUPFAM" id="SSF55545">
    <property type="entry name" value="beta-N-acetylhexosaminidase-like domain"/>
    <property type="match status" value="1"/>
</dbReference>
<keyword evidence="2" id="KW-0732">Signal</keyword>
<dbReference type="GO" id="GO:0016787">
    <property type="term" value="F:hydrolase activity"/>
    <property type="evidence" value="ECO:0007669"/>
    <property type="project" value="UniProtKB-KW"/>
</dbReference>
<comment type="caution">
    <text evidence="4">The sequence shown here is derived from an EMBL/GenBank/DDBJ whole genome shotgun (WGS) entry which is preliminary data.</text>
</comment>
<organism evidence="4 5">
    <name type="scientific">Gnathostoma spinigerum</name>
    <dbReference type="NCBI Taxonomy" id="75299"/>
    <lineage>
        <taxon>Eukaryota</taxon>
        <taxon>Metazoa</taxon>
        <taxon>Ecdysozoa</taxon>
        <taxon>Nematoda</taxon>
        <taxon>Chromadorea</taxon>
        <taxon>Rhabditida</taxon>
        <taxon>Spirurina</taxon>
        <taxon>Gnathostomatomorpha</taxon>
        <taxon>Gnathostomatoidea</taxon>
        <taxon>Gnathostomatidae</taxon>
        <taxon>Gnathostoma</taxon>
    </lineage>
</organism>
<accession>A0ABD6EUI3</accession>
<evidence type="ECO:0000313" key="5">
    <source>
        <dbReference type="Proteomes" id="UP001608902"/>
    </source>
</evidence>
<keyword evidence="5" id="KW-1185">Reference proteome</keyword>
<feature type="signal peptide" evidence="2">
    <location>
        <begin position="1"/>
        <end position="19"/>
    </location>
</feature>
<dbReference type="PRINTS" id="PR00738">
    <property type="entry name" value="GLHYDRLASE20"/>
</dbReference>
<dbReference type="PANTHER" id="PTHR22600">
    <property type="entry name" value="BETA-HEXOSAMINIDASE"/>
    <property type="match status" value="1"/>
</dbReference>
<dbReference type="AlphaFoldDB" id="A0ABD6EUI3"/>
<evidence type="ECO:0000313" key="4">
    <source>
        <dbReference type="EMBL" id="MFH4979905.1"/>
    </source>
</evidence>
<reference evidence="4 5" key="1">
    <citation type="submission" date="2024-08" db="EMBL/GenBank/DDBJ databases">
        <title>Gnathostoma spinigerum genome.</title>
        <authorList>
            <person name="Gonzalez-Bertolin B."/>
            <person name="Monzon S."/>
            <person name="Zaballos A."/>
            <person name="Jimenez P."/>
            <person name="Dekumyoy P."/>
            <person name="Varona S."/>
            <person name="Cuesta I."/>
            <person name="Sumanam S."/>
            <person name="Adisakwattana P."/>
            <person name="Gasser R.B."/>
            <person name="Hernandez-Gonzalez A."/>
            <person name="Young N.D."/>
            <person name="Perteguer M.J."/>
        </authorList>
    </citation>
    <scope>NUCLEOTIDE SEQUENCE [LARGE SCALE GENOMIC DNA]</scope>
    <source>
        <strain evidence="4">AL3</strain>
        <tissue evidence="4">Liver</tissue>
    </source>
</reference>
<protein>
    <recommendedName>
        <fullName evidence="3">Beta-hexosaminidase eukaryotic type N-terminal domain-containing protein</fullName>
    </recommendedName>
</protein>
<dbReference type="EMBL" id="JBGFUD010004793">
    <property type="protein sequence ID" value="MFH4979905.1"/>
    <property type="molecule type" value="Genomic_DNA"/>
</dbReference>
<dbReference type="PANTHER" id="PTHR22600:SF21">
    <property type="entry name" value="BETA-HEXOSAMINIDASE A"/>
    <property type="match status" value="1"/>
</dbReference>
<evidence type="ECO:0000259" key="3">
    <source>
        <dbReference type="Pfam" id="PF14845"/>
    </source>
</evidence>
<evidence type="ECO:0000256" key="2">
    <source>
        <dbReference type="SAM" id="SignalP"/>
    </source>
</evidence>
<gene>
    <name evidence="4" type="ORF">AB6A40_006614</name>
</gene>
<dbReference type="Gene3D" id="3.30.379.10">
    <property type="entry name" value="Chitobiase/beta-hexosaminidase domain 2-like"/>
    <property type="match status" value="1"/>
</dbReference>